<organism evidence="3 4">
    <name type="scientific">Bifidobacterium goeldii</name>
    <dbReference type="NCBI Taxonomy" id="2306975"/>
    <lineage>
        <taxon>Bacteria</taxon>
        <taxon>Bacillati</taxon>
        <taxon>Actinomycetota</taxon>
        <taxon>Actinomycetes</taxon>
        <taxon>Bifidobacteriales</taxon>
        <taxon>Bifidobacteriaceae</taxon>
        <taxon>Bifidobacterium</taxon>
    </lineage>
</organism>
<evidence type="ECO:0000256" key="2">
    <source>
        <dbReference type="SAM" id="Phobius"/>
    </source>
</evidence>
<evidence type="ECO:0000313" key="3">
    <source>
        <dbReference type="EMBL" id="RSX53143.1"/>
    </source>
</evidence>
<keyword evidence="4" id="KW-1185">Reference proteome</keyword>
<accession>A0A430FJT8</accession>
<keyword evidence="2" id="KW-0812">Transmembrane</keyword>
<feature type="compositionally biased region" description="Polar residues" evidence="1">
    <location>
        <begin position="349"/>
        <end position="366"/>
    </location>
</feature>
<reference evidence="3 4" key="1">
    <citation type="submission" date="2018-09" db="EMBL/GenBank/DDBJ databases">
        <title>Characterization of the phylogenetic diversity of five novel species belonging to the genus Bifidobacterium.</title>
        <authorList>
            <person name="Lugli G.A."/>
            <person name="Duranti S."/>
            <person name="Milani C."/>
        </authorList>
    </citation>
    <scope>NUCLEOTIDE SEQUENCE [LARGE SCALE GENOMIC DNA]</scope>
    <source>
        <strain evidence="3 4">2034B</strain>
    </source>
</reference>
<gene>
    <name evidence="3" type="ORF">D2E25_1116</name>
</gene>
<feature type="transmembrane region" description="Helical" evidence="2">
    <location>
        <begin position="216"/>
        <end position="240"/>
    </location>
</feature>
<proteinExistence type="predicted"/>
<dbReference type="RefSeq" id="WP_125980723.1">
    <property type="nucleotide sequence ID" value="NZ_QXGL01000003.1"/>
</dbReference>
<dbReference type="EMBL" id="QXGL01000003">
    <property type="protein sequence ID" value="RSX53143.1"/>
    <property type="molecule type" value="Genomic_DNA"/>
</dbReference>
<keyword evidence="2" id="KW-1133">Transmembrane helix</keyword>
<evidence type="ECO:0000256" key="1">
    <source>
        <dbReference type="SAM" id="MobiDB-lite"/>
    </source>
</evidence>
<feature type="compositionally biased region" description="Basic residues" evidence="1">
    <location>
        <begin position="264"/>
        <end position="282"/>
    </location>
</feature>
<comment type="caution">
    <text evidence="3">The sequence shown here is derived from an EMBL/GenBank/DDBJ whole genome shotgun (WGS) entry which is preliminary data.</text>
</comment>
<sequence length="372" mass="39353">MTLRTIGYEKTNDVVEGSPSTGVYGVSHSTKWVMQGLYRIMCVMLAVVLWITTSSMLFTSTPAMAAGDSSDSSESQPTFSQDIIDPENVLGSDVASVTDAMKKTKDKTGVTVKLSYLTNFSGAKNPDAWAQKALDASDPKPNTVLLAAALNDGRLVVAISSNSDDWLLDKQTASQLSQAALDPIVSGDSPDWSASAIAMMDMIATLKQTSTRKSEVAIGVAAMGGVLVALIAIVVVVTIIRRRREVNKDSRETIETDTEEATSKRSKPSRSGSARRARRARRSATASDTTRADDTANPRTGTSSADSASENETDRFNAWLASIASQDAQSPAGSQDSADSQGASDSHNDTTIEGTADVQETSSTARQAGVHE</sequence>
<protein>
    <recommendedName>
        <fullName evidence="5">TPM domain-containing protein</fullName>
    </recommendedName>
</protein>
<dbReference type="Gene3D" id="3.10.310.50">
    <property type="match status" value="1"/>
</dbReference>
<dbReference type="Proteomes" id="UP000287533">
    <property type="component" value="Unassembled WGS sequence"/>
</dbReference>
<feature type="compositionally biased region" description="Low complexity" evidence="1">
    <location>
        <begin position="332"/>
        <end position="345"/>
    </location>
</feature>
<feature type="transmembrane region" description="Helical" evidence="2">
    <location>
        <begin position="37"/>
        <end position="58"/>
    </location>
</feature>
<feature type="region of interest" description="Disordered" evidence="1">
    <location>
        <begin position="248"/>
        <end position="372"/>
    </location>
</feature>
<keyword evidence="2" id="KW-0472">Membrane</keyword>
<dbReference type="OrthoDB" id="3240422at2"/>
<dbReference type="AlphaFoldDB" id="A0A430FJT8"/>
<evidence type="ECO:0000313" key="4">
    <source>
        <dbReference type="Proteomes" id="UP000287533"/>
    </source>
</evidence>
<feature type="compositionally biased region" description="Polar residues" evidence="1">
    <location>
        <begin position="297"/>
        <end position="310"/>
    </location>
</feature>
<name>A0A430FJT8_9BIFI</name>
<evidence type="ECO:0008006" key="5">
    <source>
        <dbReference type="Google" id="ProtNLM"/>
    </source>
</evidence>